<keyword evidence="2" id="KW-1185">Reference proteome</keyword>
<dbReference type="Proteomes" id="UP001501343">
    <property type="component" value="Unassembled WGS sequence"/>
</dbReference>
<dbReference type="InterPro" id="IPR035903">
    <property type="entry name" value="HesB-like_dom_sf"/>
</dbReference>
<gene>
    <name evidence="1" type="ORF">GCM10009775_36950</name>
</gene>
<accession>A0ABP5BDP6</accession>
<dbReference type="EMBL" id="BAAAOF010000009">
    <property type="protein sequence ID" value="GAA1941799.1"/>
    <property type="molecule type" value="Genomic_DNA"/>
</dbReference>
<protein>
    <recommendedName>
        <fullName evidence="3">Fe-S cluster assembly iron-binding protein IscA</fullName>
    </recommendedName>
</protein>
<dbReference type="Gene3D" id="2.60.300.12">
    <property type="entry name" value="HesB-like domain"/>
    <property type="match status" value="1"/>
</dbReference>
<dbReference type="SUPFAM" id="SSF89360">
    <property type="entry name" value="HesB-like domain"/>
    <property type="match status" value="1"/>
</dbReference>
<dbReference type="RefSeq" id="WP_248151845.1">
    <property type="nucleotide sequence ID" value="NZ_BAAAOF010000009.1"/>
</dbReference>
<evidence type="ECO:0000313" key="1">
    <source>
        <dbReference type="EMBL" id="GAA1941799.1"/>
    </source>
</evidence>
<sequence length="94" mass="9742">MLTMTDTAAEAVKAIVAGIPDVPDDGGVRIRNTGPERGFEISVAPAPQATDAVIDSHGARLFVEAEAVPALDDRILDAEQGQDGSVRFALANKA</sequence>
<proteinExistence type="predicted"/>
<name>A0ABP5BDP6_9MICO</name>
<evidence type="ECO:0000313" key="2">
    <source>
        <dbReference type="Proteomes" id="UP001501343"/>
    </source>
</evidence>
<evidence type="ECO:0008006" key="3">
    <source>
        <dbReference type="Google" id="ProtNLM"/>
    </source>
</evidence>
<reference evidence="2" key="1">
    <citation type="journal article" date="2019" name="Int. J. Syst. Evol. Microbiol.">
        <title>The Global Catalogue of Microorganisms (GCM) 10K type strain sequencing project: providing services to taxonomists for standard genome sequencing and annotation.</title>
        <authorList>
            <consortium name="The Broad Institute Genomics Platform"/>
            <consortium name="The Broad Institute Genome Sequencing Center for Infectious Disease"/>
            <person name="Wu L."/>
            <person name="Ma J."/>
        </authorList>
    </citation>
    <scope>NUCLEOTIDE SEQUENCE [LARGE SCALE GENOMIC DNA]</scope>
    <source>
        <strain evidence="2">JCM 14900</strain>
    </source>
</reference>
<comment type="caution">
    <text evidence="1">The sequence shown here is derived from an EMBL/GenBank/DDBJ whole genome shotgun (WGS) entry which is preliminary data.</text>
</comment>
<organism evidence="1 2">
    <name type="scientific">Microbacterium aoyamense</name>
    <dbReference type="NCBI Taxonomy" id="344166"/>
    <lineage>
        <taxon>Bacteria</taxon>
        <taxon>Bacillati</taxon>
        <taxon>Actinomycetota</taxon>
        <taxon>Actinomycetes</taxon>
        <taxon>Micrococcales</taxon>
        <taxon>Microbacteriaceae</taxon>
        <taxon>Microbacterium</taxon>
    </lineage>
</organism>